<keyword evidence="1" id="KW-0472">Membrane</keyword>
<evidence type="ECO:0000256" key="1">
    <source>
        <dbReference type="SAM" id="Phobius"/>
    </source>
</evidence>
<evidence type="ECO:0000313" key="3">
    <source>
        <dbReference type="Proteomes" id="UP001161757"/>
    </source>
</evidence>
<keyword evidence="1" id="KW-1133">Transmembrane helix</keyword>
<dbReference type="Proteomes" id="UP001161757">
    <property type="component" value="Unassembled WGS sequence"/>
</dbReference>
<protein>
    <submittedName>
        <fullName evidence="2">Uncharacterized protein</fullName>
    </submittedName>
</protein>
<dbReference type="AlphaFoldDB" id="A0AAN6IWA3"/>
<accession>A0AAN6IWA3</accession>
<evidence type="ECO:0000313" key="2">
    <source>
        <dbReference type="EMBL" id="KAJ8989551.1"/>
    </source>
</evidence>
<dbReference type="Gene3D" id="1.20.58.340">
    <property type="entry name" value="Magnesium transport protein CorA, transmembrane region"/>
    <property type="match status" value="1"/>
</dbReference>
<proteinExistence type="predicted"/>
<organism evidence="2 3">
    <name type="scientific">Exophiala dermatitidis</name>
    <name type="common">Black yeast-like fungus</name>
    <name type="synonym">Wangiella dermatitidis</name>
    <dbReference type="NCBI Taxonomy" id="5970"/>
    <lineage>
        <taxon>Eukaryota</taxon>
        <taxon>Fungi</taxon>
        <taxon>Dikarya</taxon>
        <taxon>Ascomycota</taxon>
        <taxon>Pezizomycotina</taxon>
        <taxon>Eurotiomycetes</taxon>
        <taxon>Chaetothyriomycetidae</taxon>
        <taxon>Chaetothyriales</taxon>
        <taxon>Herpotrichiellaceae</taxon>
        <taxon>Exophiala</taxon>
    </lineage>
</organism>
<keyword evidence="1" id="KW-0812">Transmembrane</keyword>
<dbReference type="EMBL" id="JAJGCB010000013">
    <property type="protein sequence ID" value="KAJ8989551.1"/>
    <property type="molecule type" value="Genomic_DNA"/>
</dbReference>
<feature type="transmembrane region" description="Helical" evidence="1">
    <location>
        <begin position="395"/>
        <end position="416"/>
    </location>
</feature>
<feature type="transmembrane region" description="Helical" evidence="1">
    <location>
        <begin position="436"/>
        <end position="458"/>
    </location>
</feature>
<name>A0AAN6IWA3_EXODE</name>
<gene>
    <name evidence="2" type="ORF">HRR80_006278</name>
</gene>
<comment type="caution">
    <text evidence="2">The sequence shown here is derived from an EMBL/GenBank/DDBJ whole genome shotgun (WGS) entry which is preliminary data.</text>
</comment>
<reference evidence="2" key="1">
    <citation type="submission" date="2023-01" db="EMBL/GenBank/DDBJ databases">
        <title>Exophiala dermititidis isolated from Cystic Fibrosis Patient.</title>
        <authorList>
            <person name="Kurbessoian T."/>
            <person name="Crocker A."/>
            <person name="Murante D."/>
            <person name="Hogan D.A."/>
            <person name="Stajich J.E."/>
        </authorList>
    </citation>
    <scope>NUCLEOTIDE SEQUENCE</scope>
    <source>
        <strain evidence="2">Ex8</strain>
    </source>
</reference>
<sequence length="528" mass="61488">MTSTTLSEAGLIMLDRELSSYNGHHKIDQYHLTQGQLQPSIETLRGEPDVERIKQWLRPSNVNNEDIARWSGQPALKILFIQTHNDFSRDPRKNPKHRTIPCRTEVTPLPTRAKQRAMIKDIFNHARLPLAALGAYIRCNITFWDDSPYRVVGQQGADGGAVTSFYTSGTSWAIAWSYFHATRHTSAVMFHREGDGDERRQELEAEILRLREHLAHPMLLAYIKMNISLHWTFRKTDEMNWDTYEVEQTLGLATWDWVLDRRIDPAYQADIEEDAEMIAEAQEAAVSQFHVLSGKLTNILFRLRVFRDQIRWIERCNDRYAATLQDDGQRDECIRLNQKLFQMWDLINVYLHDAETLSHRLDKQMVIMSHQVAQRDARIGLTIAWQGRNSNSAMVALALVGFIFLPWTFIANLFATPMFNWKITDDQVIVREPFKVYWIVSGVLTSVLGLMWAVWMICRQYADRKRRERSKYLFEKALKSSIVVKQSARLNRTATQDSVRTKDFATLWWKKVKLKDDEEQGVVVTQIS</sequence>